<evidence type="ECO:0008006" key="3">
    <source>
        <dbReference type="Google" id="ProtNLM"/>
    </source>
</evidence>
<dbReference type="SUPFAM" id="SSF54637">
    <property type="entry name" value="Thioesterase/thiol ester dehydrase-isomerase"/>
    <property type="match status" value="1"/>
</dbReference>
<proteinExistence type="predicted"/>
<dbReference type="RefSeq" id="WP_268754178.1">
    <property type="nucleotide sequence ID" value="NZ_CP113836.1"/>
</dbReference>
<reference evidence="1" key="1">
    <citation type="submission" date="2022-11" db="EMBL/GenBank/DDBJ databases">
        <authorList>
            <person name="Mo P."/>
        </authorList>
    </citation>
    <scope>NUCLEOTIDE SEQUENCE</scope>
    <source>
        <strain evidence="1">HUAS 11-8</strain>
    </source>
</reference>
<keyword evidence="2" id="KW-1185">Reference proteome</keyword>
<organism evidence="1 2">
    <name type="scientific">Amycolatopsis cynarae</name>
    <dbReference type="NCBI Taxonomy" id="2995223"/>
    <lineage>
        <taxon>Bacteria</taxon>
        <taxon>Bacillati</taxon>
        <taxon>Actinomycetota</taxon>
        <taxon>Actinomycetes</taxon>
        <taxon>Pseudonocardiales</taxon>
        <taxon>Pseudonocardiaceae</taxon>
        <taxon>Amycolatopsis</taxon>
    </lineage>
</organism>
<dbReference type="InterPro" id="IPR052741">
    <property type="entry name" value="Mitochondrial_HTD2"/>
</dbReference>
<dbReference type="Proteomes" id="UP001163203">
    <property type="component" value="Chromosome"/>
</dbReference>
<sequence length="277" mass="31092">MALGEHLESWRPEPVTTVDDMLPGPVAAMSAVLDQPIPAGPLPPLWHWLYFLDWPLQRELGEDGHPREGHFLPPIPDRRRMIAGGRLKVREPLELGVEAERVSRLGEVTVKQGSTGEMVFVTVRHEISQGGRLRLVEDQDVVYRSGEDERRKAMLTTSTAEAPAADERWQLELRPDTRLLFRFSALTANAHRIHYDEPYVRDVEGYPGLVVHGPLLVLLMLELVRERPVRSVAFRLRKPVFAGEHLRLLGSPGLDGAGLRVATAREDRHATAEVGFA</sequence>
<dbReference type="PANTHER" id="PTHR28152:SF1">
    <property type="entry name" value="HYDROXYACYL-THIOESTER DEHYDRATASE TYPE 2, MITOCHONDRIAL"/>
    <property type="match status" value="1"/>
</dbReference>
<gene>
    <name evidence="1" type="ORF">ORV05_23425</name>
</gene>
<dbReference type="PANTHER" id="PTHR28152">
    <property type="entry name" value="HYDROXYACYL-THIOESTER DEHYDRATASE TYPE 2, MITOCHONDRIAL"/>
    <property type="match status" value="1"/>
</dbReference>
<name>A0ABY7AWR4_9PSEU</name>
<evidence type="ECO:0000313" key="1">
    <source>
        <dbReference type="EMBL" id="WAL63933.1"/>
    </source>
</evidence>
<dbReference type="InterPro" id="IPR029069">
    <property type="entry name" value="HotDog_dom_sf"/>
</dbReference>
<protein>
    <recommendedName>
        <fullName evidence="3">3-methylfumaryl-CoA hydratase</fullName>
    </recommendedName>
</protein>
<evidence type="ECO:0000313" key="2">
    <source>
        <dbReference type="Proteomes" id="UP001163203"/>
    </source>
</evidence>
<dbReference type="EMBL" id="CP113836">
    <property type="protein sequence ID" value="WAL63933.1"/>
    <property type="molecule type" value="Genomic_DNA"/>
</dbReference>
<dbReference type="Gene3D" id="3.10.129.10">
    <property type="entry name" value="Hotdog Thioesterase"/>
    <property type="match status" value="2"/>
</dbReference>
<accession>A0ABY7AWR4</accession>